<dbReference type="EMBL" id="CP049222">
    <property type="protein sequence ID" value="QTG17464.1"/>
    <property type="molecule type" value="Genomic_DNA"/>
</dbReference>
<evidence type="ECO:0000313" key="2">
    <source>
        <dbReference type="EMBL" id="QTG17464.1"/>
    </source>
</evidence>
<dbReference type="SUPFAM" id="SSF52540">
    <property type="entry name" value="P-loop containing nucleoside triphosphate hydrolases"/>
    <property type="match status" value="1"/>
</dbReference>
<reference evidence="2" key="1">
    <citation type="submission" date="2020-02" db="EMBL/GenBank/DDBJ databases">
        <title>Unexpected conservation and global transmission of agrobacterial virulence plasmids.</title>
        <authorList>
            <person name="Weisberg A.J."/>
            <person name="Davis E.W. II"/>
            <person name="Tabima J.R."/>
            <person name="Belcher M.S."/>
            <person name="Miller M."/>
            <person name="Kuo C.-H."/>
            <person name="Loper J.E."/>
            <person name="Grunwald N.J."/>
            <person name="Putnam M.L."/>
            <person name="Chang J.H."/>
        </authorList>
    </citation>
    <scope>NUCLEOTIDE SEQUENCE</scope>
    <source>
        <strain evidence="2">Q15/94</strain>
        <plasmid evidence="2">pQ15_94_5</plasmid>
    </source>
</reference>
<evidence type="ECO:0000259" key="1">
    <source>
        <dbReference type="Pfam" id="PF13614"/>
    </source>
</evidence>
<dbReference type="Gene3D" id="1.10.1660.10">
    <property type="match status" value="1"/>
</dbReference>
<proteinExistence type="predicted"/>
<sequence>MANKSAKSTQVDKIERVSIDKTIADDAAKLSSNLQELSARLFSPDAQKALRRFSSTEAAKLLGVTDSYVRHLAAQEDSVTSEKTSGGRRTFSLSEINTIRQILGKTKPAYLAGRRETEHLQVIAVTNFKGGSGKTTTSTHLAQYLALRGYRVLAVDLDPQASMSAMLGYQPEFDVGENETLFGAIRYDELRRPVGEVVRETYFPGLDLIPGNLELHEFEHDTPRALAERNGTETDMFFMRVGNALADLSDRYDVVVIDCPPTLGFLTLSALCAATAVLITVHPQMLDVASMNQFLAMTSDLLSVVKDAGGNLEYDWMRYLVTRYEPNDGPQAQIVAFLRSLFGDRVLTSMMVKSTAISDAGLSKQTIYEAARESMNRQTYDRAVEAMDGVNLEVEALLKSSWGRA</sequence>
<dbReference type="InterPro" id="IPR050678">
    <property type="entry name" value="DNA_Partitioning_ATPase"/>
</dbReference>
<evidence type="ECO:0000313" key="3">
    <source>
        <dbReference type="Proteomes" id="UP000663946"/>
    </source>
</evidence>
<accession>A0AAJ4N939</accession>
<organism evidence="2 3">
    <name type="scientific">Agrobacterium tumefaciens</name>
    <dbReference type="NCBI Taxonomy" id="358"/>
    <lineage>
        <taxon>Bacteria</taxon>
        <taxon>Pseudomonadati</taxon>
        <taxon>Pseudomonadota</taxon>
        <taxon>Alphaproteobacteria</taxon>
        <taxon>Hyphomicrobiales</taxon>
        <taxon>Rhizobiaceae</taxon>
        <taxon>Rhizobium/Agrobacterium group</taxon>
        <taxon>Agrobacterium</taxon>
        <taxon>Agrobacterium tumefaciens complex</taxon>
    </lineage>
</organism>
<dbReference type="AlphaFoldDB" id="A0AAJ4N939"/>
<dbReference type="NCBIfam" id="NF010443">
    <property type="entry name" value="PRK13869.1"/>
    <property type="match status" value="1"/>
</dbReference>
<dbReference type="Pfam" id="PF13614">
    <property type="entry name" value="AAA_31"/>
    <property type="match status" value="1"/>
</dbReference>
<dbReference type="InterPro" id="IPR027417">
    <property type="entry name" value="P-loop_NTPase"/>
</dbReference>
<dbReference type="NCBIfam" id="TIGR03453">
    <property type="entry name" value="partition_RepA"/>
    <property type="match status" value="1"/>
</dbReference>
<gene>
    <name evidence="2" type="primary">repA</name>
    <name evidence="2" type="ORF">G6M86_29750</name>
</gene>
<dbReference type="InterPro" id="IPR017818">
    <property type="entry name" value="Plasmid_partition_RepA"/>
</dbReference>
<dbReference type="Proteomes" id="UP000663946">
    <property type="component" value="Plasmid pQ15_94_5"/>
</dbReference>
<dbReference type="PANTHER" id="PTHR13696">
    <property type="entry name" value="P-LOOP CONTAINING NUCLEOSIDE TRIPHOSPHATE HYDROLASE"/>
    <property type="match status" value="1"/>
</dbReference>
<name>A0AAJ4N939_AGRTU</name>
<protein>
    <submittedName>
        <fullName evidence="2">Plasmid partitioning protein RepA</fullName>
    </submittedName>
</protein>
<dbReference type="RefSeq" id="WP_174064820.1">
    <property type="nucleotide sequence ID" value="NZ_CP049222.1"/>
</dbReference>
<dbReference type="CDD" id="cd02042">
    <property type="entry name" value="ParAB_family"/>
    <property type="match status" value="1"/>
</dbReference>
<feature type="domain" description="AAA" evidence="1">
    <location>
        <begin position="121"/>
        <end position="300"/>
    </location>
</feature>
<geneLocation type="plasmid" evidence="2 3">
    <name>pQ15_94_5</name>
</geneLocation>
<dbReference type="PANTHER" id="PTHR13696:SF52">
    <property type="entry name" value="PARA FAMILY PROTEIN CT_582"/>
    <property type="match status" value="1"/>
</dbReference>
<dbReference type="Gene3D" id="3.40.50.300">
    <property type="entry name" value="P-loop containing nucleotide triphosphate hydrolases"/>
    <property type="match status" value="1"/>
</dbReference>
<dbReference type="InterPro" id="IPR025669">
    <property type="entry name" value="AAA_dom"/>
</dbReference>
<keyword evidence="2" id="KW-0614">Plasmid</keyword>